<dbReference type="InterPro" id="IPR027417">
    <property type="entry name" value="P-loop_NTPase"/>
</dbReference>
<sequence length="1014" mass="114281">MESEGLTLAVDAADTGQGRSTSECGHSSCEQTAQEILPVNIIVQGEMFHQPGRILSEESQGSVESDRLSTLDPLIHNDMPASPPPNHAVYLWEPGEEGRVSFEEAIRRLNESEPEDLRFEFQEVDGCDEAYKEHRHQFIDAVSTCQSLKNLTIWTSSQKLKIEEVQRLCQNLPPALNSLTLNGTFHYDVVQIVCKMMANNCVLKNLSLEIRVEGRMSSAGASLGSMLAINSTLDSLDLQHTDLGPNGEEALLQPLTGHATARPLNKSLAHLLIGGYLFPMGQGAGEAIAHMLRTNDTLTHFSILAGEGLKPSDVCKILESLQKNQTLLSLSLEKCKGVKGPDVSAKMMDLFRMNRSLTNIDLGWTPLEQSDVCKILESLQNNQTLLSLSLRGCTGVKGPDVSAKMMDLFRMNRSLTKINLCGTPLEIPDVCQILESLQKNQTLRILDLSYCKGVKGPDVLAKMMDLVRMHPCLMEIDLEGTPLEREGQAAQVQAQLENNAKDYMAVLRGMPRVPPKFVRVFLCGNAYSGKTTLGRSMKRGFASGCGPNLFLPLMEVIELRKPFKFCSNDPDEWNKRTRGIEINVLLDHANQKISLWDLAGQEEYHAFHDMMMPDLSSQGNVSFFLLVCNPLDRESGKRKSPETIKEELRSWLRFISSNTRRSFNFPPHITIVMTNADKGLIHKEFVESDVKELANQFRKYINLSSKVHSINAHSSQQARHVVDDVTTTCTDVLHKLPYVFEACVNVQHGLSDWIKEHPYQPIVAMETFKNDIVAKKELRLQPMSPTDTHDKHLNPHEAVALFLHDAGEIIYFKDEDFVVVNPHWFCHQMMGHLIELRRHVEKLELTTTFPGGFMTMAQIESLLKSSFKNATQWVGINEVNIFQHLIQLMIKMDLAYKDDMANRLFVPATLEFEANVARGERRLQWSVEFDVQANYIYIGRRLQCQDEDVTTLTPGFFPRVQVVLKCYFANLGMEAMVRYLKMDSSHEDLSTIRWVCSHHKKKGLENGTLKVCPT</sequence>
<evidence type="ECO:0008006" key="4">
    <source>
        <dbReference type="Google" id="ProtNLM"/>
    </source>
</evidence>
<dbReference type="PRINTS" id="PR00449">
    <property type="entry name" value="RASTRNSFRMNG"/>
</dbReference>
<evidence type="ECO:0000313" key="2">
    <source>
        <dbReference type="EMBL" id="CAK9265734.1"/>
    </source>
</evidence>
<feature type="compositionally biased region" description="Polar residues" evidence="1">
    <location>
        <begin position="17"/>
        <end position="27"/>
    </location>
</feature>
<dbReference type="EMBL" id="OZ020113">
    <property type="protein sequence ID" value="CAK9265734.1"/>
    <property type="molecule type" value="Genomic_DNA"/>
</dbReference>
<dbReference type="SMART" id="SM00368">
    <property type="entry name" value="LRR_RI"/>
    <property type="match status" value="5"/>
</dbReference>
<accession>A0ABP0WFW8</accession>
<keyword evidence="3" id="KW-1185">Reference proteome</keyword>
<dbReference type="InterPro" id="IPR001611">
    <property type="entry name" value="Leu-rich_rpt"/>
</dbReference>
<dbReference type="SUPFAM" id="SSF52047">
    <property type="entry name" value="RNI-like"/>
    <property type="match status" value="1"/>
</dbReference>
<dbReference type="Gene3D" id="3.80.10.10">
    <property type="entry name" value="Ribonuclease Inhibitor"/>
    <property type="match status" value="3"/>
</dbReference>
<dbReference type="PANTHER" id="PTHR47679">
    <property type="entry name" value="PROTEIN TORNADO 1"/>
    <property type="match status" value="1"/>
</dbReference>
<organism evidence="2 3">
    <name type="scientific">Sphagnum jensenii</name>
    <dbReference type="NCBI Taxonomy" id="128206"/>
    <lineage>
        <taxon>Eukaryota</taxon>
        <taxon>Viridiplantae</taxon>
        <taxon>Streptophyta</taxon>
        <taxon>Embryophyta</taxon>
        <taxon>Bryophyta</taxon>
        <taxon>Sphagnophytina</taxon>
        <taxon>Sphagnopsida</taxon>
        <taxon>Sphagnales</taxon>
        <taxon>Sphagnaceae</taxon>
        <taxon>Sphagnum</taxon>
    </lineage>
</organism>
<proteinExistence type="predicted"/>
<dbReference type="Gene3D" id="3.40.50.300">
    <property type="entry name" value="P-loop containing nucleotide triphosphate hydrolases"/>
    <property type="match status" value="1"/>
</dbReference>
<dbReference type="SUPFAM" id="SSF52540">
    <property type="entry name" value="P-loop containing nucleoside triphosphate hydrolases"/>
    <property type="match status" value="1"/>
</dbReference>
<gene>
    <name evidence="2" type="ORF">CSSPJE1EN1_LOCUS11212</name>
</gene>
<reference evidence="2" key="1">
    <citation type="submission" date="2024-02" db="EMBL/GenBank/DDBJ databases">
        <authorList>
            <consortium name="ELIXIR-Norway"/>
            <consortium name="Elixir Norway"/>
        </authorList>
    </citation>
    <scope>NUCLEOTIDE SEQUENCE</scope>
</reference>
<name>A0ABP0WFW8_9BRYO</name>
<protein>
    <recommendedName>
        <fullName evidence="4">C-terminal of Roc (COR) domain-containing protein</fullName>
    </recommendedName>
</protein>
<dbReference type="Proteomes" id="UP001497444">
    <property type="component" value="Chromosome 18"/>
</dbReference>
<feature type="region of interest" description="Disordered" evidence="1">
    <location>
        <begin position="1"/>
        <end position="27"/>
    </location>
</feature>
<dbReference type="Pfam" id="PF13516">
    <property type="entry name" value="LRR_6"/>
    <property type="match status" value="2"/>
</dbReference>
<evidence type="ECO:0000313" key="3">
    <source>
        <dbReference type="Proteomes" id="UP001497444"/>
    </source>
</evidence>
<evidence type="ECO:0000256" key="1">
    <source>
        <dbReference type="SAM" id="MobiDB-lite"/>
    </source>
</evidence>
<dbReference type="InterPro" id="IPR032675">
    <property type="entry name" value="LRR_dom_sf"/>
</dbReference>
<dbReference type="PANTHER" id="PTHR47679:SF1">
    <property type="entry name" value="PROTEIN TORNADO 1"/>
    <property type="match status" value="1"/>
</dbReference>